<evidence type="ECO:0000259" key="6">
    <source>
        <dbReference type="Pfam" id="PF26254"/>
    </source>
</evidence>
<feature type="domain" description="Trs120/TRAPPC9 third Ig-like" evidence="7">
    <location>
        <begin position="1112"/>
        <end position="1271"/>
    </location>
</feature>
<feature type="compositionally biased region" description="Polar residues" evidence="3">
    <location>
        <begin position="239"/>
        <end position="258"/>
    </location>
</feature>
<feature type="domain" description="Trs120/TRAPPC9 N-terminal" evidence="4">
    <location>
        <begin position="6"/>
        <end position="422"/>
    </location>
</feature>
<reference evidence="9 10" key="1">
    <citation type="submission" date="2017-08" db="EMBL/GenBank/DDBJ databases">
        <title>Harnessing the power of phylogenomics to disentangle the directionality and signatures of interkingdom host jumping in the parasitic fungal genus Tolypocladium.</title>
        <authorList>
            <person name="Quandt C.A."/>
            <person name="Patterson W."/>
            <person name="Spatafora J.W."/>
        </authorList>
    </citation>
    <scope>NUCLEOTIDE SEQUENCE [LARGE SCALE GENOMIC DNA]</scope>
    <source>
        <strain evidence="9 10">CBS 113982</strain>
    </source>
</reference>
<keyword evidence="2" id="KW-0333">Golgi apparatus</keyword>
<evidence type="ECO:0000313" key="9">
    <source>
        <dbReference type="EMBL" id="PNY26596.1"/>
    </source>
</evidence>
<dbReference type="Pfam" id="PF26282">
    <property type="entry name" value="Ig_TRAPPC9-Trs120_3rd"/>
    <property type="match status" value="1"/>
</dbReference>
<dbReference type="GO" id="GO:0005802">
    <property type="term" value="C:trans-Golgi network"/>
    <property type="evidence" value="ECO:0007669"/>
    <property type="project" value="TreeGrafter"/>
</dbReference>
<evidence type="ECO:0000259" key="4">
    <source>
        <dbReference type="Pfam" id="PF08626"/>
    </source>
</evidence>
<evidence type="ECO:0000256" key="3">
    <source>
        <dbReference type="SAM" id="MobiDB-lite"/>
    </source>
</evidence>
<proteinExistence type="predicted"/>
<feature type="domain" description="Trs120/TRAPPC9 TPR region" evidence="5">
    <location>
        <begin position="453"/>
        <end position="765"/>
    </location>
</feature>
<gene>
    <name evidence="9" type="ORF">TCAP_03478</name>
</gene>
<dbReference type="InterPro" id="IPR058568">
    <property type="entry name" value="Ig_TRAPPC9_Trs120_4th"/>
</dbReference>
<feature type="compositionally biased region" description="Low complexity" evidence="3">
    <location>
        <begin position="264"/>
        <end position="277"/>
    </location>
</feature>
<sequence>MSSDPLLPIAPAKLRALLLPLGKIKAERFASFVERLRAEHVVHLRDISADGRPNRNMFSPLAYPDGAILYDLITHLPPPSHLALSPFDLYREPLSVIAVADGKELQDATFSRRRSVSGSATTMVEKNIRALSQELEDLRDHYPKALVHHVILFDYVAPAGSSIPMPEGVVSVPPVEYCKRTTMKTIMCDMSSLLLAEMTTLARSFEAMTTIESPGHYSVVRSMDGGPWGGEGGPDGQSRRNSQLSLPQHMARSSSTTGVEKGQARMSMPPMASRPAMNSTNSTPALPSTPVKTGLAGLPMNPDDGQSATGGGPSSPEHKHARSEAGSSRDVSRDRVSVQGFGPGGANDRWRQRGKGRTSVVIGSMYLQAGRWSDSLKELAEGAMTARSLNDHIWHGKALELILMNLLLLSWTNLEFQVPAVCLPPQDRPGSSSALKPEPEAADPTQPRHMRSLQLLLPELLDRIAGLYSRLSSESLPPLPLSETTIRFCKILSAMHMCDGKLNGQALDIIVCGKLPERGLTTSPRLIVSPSRQQIVNLLFRAFPSSTAELLTTADRVSILSGIASVLGPLGYHRKKAMVIRELVSVLIGGLVEARTRGAAEAGVHPAAGLVSLVPGHDRNGRSVALDLGEGDMEQGLEAFLELLCKSYGIVGFETRNKQTTNSSADLDDDSDEAAIARILGQSSTRFFGFNSIKLNILRACINFSEALPDFNGVLKFSSDLMRTAGSGVAPGPRREDAAPMISRDEQVRLATNISRTASLVQRIGMDHLTAEYWDEFLVRNIMLEAPSHTRTPIPHARSVLPGATASRASQDVNPFIYNPFLKEPDEVAAQNLVAGELASFKVTLQNTYDVEVDIETIRLCTEGVGFEALTESAILGPYRTQLLILKIRPKEAGSIRITGTVVKVRGCRERRFPIFAKPWTPSPQDKVKTKGLVALEGNDSAAKPDEAALEPKTLSLNVIQPQPLVVIKSTTLPQSSVMILEGEKQLFSVTMQNTSSTPVDFMLFSFKDSTQAPLQEALSKRDATPAELYEYELILMKRQALRLPRSGQGRNIAPGGEATFEFEILGKPGLTNATIQVDYTHLGVPRDEVTEQFYTRQVSLDLTVTVNASVELTRVDALAVYGQIPRPLWERMGGSASARAEDYCLLSMDLRNAWPGHMAVHLEGEDGLTVDENILPGKTSRVVVPVKRVYLEDPHESIPSLNPSRTRQFVVSTSKISPDMERANREGFWYRERILDHLRATWRTTSVPKRSGVVELRNMRLSPRMIEAIKVDGVGIDISVQDPSGADSRPSSVACVDEFMQLNVHVTNRTAKPISPLVRLMPALRHRPLHVALDYTRKFAWNGTLQQLLPELKGNSSTDFTIGVTALCRGEFELTASVEEVQMWEEGRSKSEAAPQQGRARSDTQRMMDAALGGQERRMWHSRRPCMLTVRDRE</sequence>
<evidence type="ECO:0000259" key="5">
    <source>
        <dbReference type="Pfam" id="PF26251"/>
    </source>
</evidence>
<dbReference type="PANTHER" id="PTHR21512:SF5">
    <property type="entry name" value="TRAFFICKING PROTEIN PARTICLE COMPLEX SUBUNIT 9"/>
    <property type="match status" value="1"/>
</dbReference>
<dbReference type="EMBL" id="NRSZ01000529">
    <property type="protein sequence ID" value="PNY26596.1"/>
    <property type="molecule type" value="Genomic_DNA"/>
</dbReference>
<organism evidence="9 10">
    <name type="scientific">Tolypocladium capitatum</name>
    <dbReference type="NCBI Taxonomy" id="45235"/>
    <lineage>
        <taxon>Eukaryota</taxon>
        <taxon>Fungi</taxon>
        <taxon>Dikarya</taxon>
        <taxon>Ascomycota</taxon>
        <taxon>Pezizomycotina</taxon>
        <taxon>Sordariomycetes</taxon>
        <taxon>Hypocreomycetidae</taxon>
        <taxon>Hypocreales</taxon>
        <taxon>Ophiocordycipitaceae</taxon>
        <taxon>Tolypocladium</taxon>
    </lineage>
</organism>
<comment type="subcellular location">
    <subcellularLocation>
        <location evidence="1">Golgi apparatus</location>
    </subcellularLocation>
</comment>
<protein>
    <submittedName>
        <fullName evidence="9">Transport protein particle subunit</fullName>
    </submittedName>
</protein>
<keyword evidence="10" id="KW-1185">Reference proteome</keyword>
<feature type="compositionally biased region" description="Gly residues" evidence="3">
    <location>
        <begin position="226"/>
        <end position="235"/>
    </location>
</feature>
<accession>A0A2K3QGB5</accession>
<evidence type="ECO:0000259" key="8">
    <source>
        <dbReference type="Pfam" id="PF26283"/>
    </source>
</evidence>
<evidence type="ECO:0000313" key="10">
    <source>
        <dbReference type="Proteomes" id="UP000236621"/>
    </source>
</evidence>
<evidence type="ECO:0000259" key="7">
    <source>
        <dbReference type="Pfam" id="PF26282"/>
    </source>
</evidence>
<dbReference type="InterPro" id="IPR058564">
    <property type="entry name" value="TPR_TRAPPC9_Trs120"/>
</dbReference>
<feature type="region of interest" description="Disordered" evidence="3">
    <location>
        <begin position="1386"/>
        <end position="1406"/>
    </location>
</feature>
<dbReference type="InterPro" id="IPR058567">
    <property type="entry name" value="Ig_TRAPPC9_Trs120_3rd"/>
</dbReference>
<dbReference type="InterPro" id="IPR058563">
    <property type="entry name" value="Trs120_TRAPPC9_N"/>
</dbReference>
<feature type="domain" description="Trs120/TRAPPC9 first Ig-like" evidence="6">
    <location>
        <begin position="779"/>
        <end position="961"/>
    </location>
</feature>
<feature type="region of interest" description="Disordered" evidence="3">
    <location>
        <begin position="216"/>
        <end position="355"/>
    </location>
</feature>
<dbReference type="Pfam" id="PF08626">
    <property type="entry name" value="TRAPPC9-Trs120"/>
    <property type="match status" value="1"/>
</dbReference>
<feature type="region of interest" description="Disordered" evidence="3">
    <location>
        <begin position="427"/>
        <end position="448"/>
    </location>
</feature>
<name>A0A2K3QGB5_9HYPO</name>
<dbReference type="InterPro" id="IPR013935">
    <property type="entry name" value="Trs120_TRAPPC9"/>
</dbReference>
<comment type="caution">
    <text evidence="9">The sequence shown here is derived from an EMBL/GenBank/DDBJ whole genome shotgun (WGS) entry which is preliminary data.</text>
</comment>
<evidence type="ECO:0000256" key="1">
    <source>
        <dbReference type="ARBA" id="ARBA00004555"/>
    </source>
</evidence>
<dbReference type="Pfam" id="PF26280">
    <property type="entry name" value="Ig_TRAPPC9-Trs120_2nd"/>
    <property type="match status" value="1"/>
</dbReference>
<dbReference type="Proteomes" id="UP000236621">
    <property type="component" value="Unassembled WGS sequence"/>
</dbReference>
<dbReference type="STRING" id="45235.A0A2K3QGB5"/>
<dbReference type="OrthoDB" id="27962at2759"/>
<evidence type="ECO:0000256" key="2">
    <source>
        <dbReference type="ARBA" id="ARBA00023034"/>
    </source>
</evidence>
<dbReference type="PANTHER" id="PTHR21512">
    <property type="entry name" value="TRAFFICKING PROTEIN PARTICLE COMPLEX SUBUNIT 9"/>
    <property type="match status" value="1"/>
</dbReference>
<dbReference type="Pfam" id="PF26254">
    <property type="entry name" value="Ig_TRAPPC9-Trs120_1st"/>
    <property type="match status" value="1"/>
</dbReference>
<dbReference type="InterPro" id="IPR058565">
    <property type="entry name" value="Ig_TRAPPC9_Trs120_1st"/>
</dbReference>
<dbReference type="Pfam" id="PF26283">
    <property type="entry name" value="Ig_TRAPPC9-Trs120_4th"/>
    <property type="match status" value="1"/>
</dbReference>
<feature type="domain" description="Trs120/TRAPPC9 fourth Ig-like" evidence="8">
    <location>
        <begin position="1276"/>
        <end position="1432"/>
    </location>
</feature>
<dbReference type="Pfam" id="PF26251">
    <property type="entry name" value="TPR_TRAPPC9-Trs120"/>
    <property type="match status" value="1"/>
</dbReference>